<evidence type="ECO:0000256" key="4">
    <source>
        <dbReference type="ARBA" id="ARBA00023026"/>
    </source>
</evidence>
<dbReference type="InterPro" id="IPR006914">
    <property type="entry name" value="VENN_dom"/>
</dbReference>
<dbReference type="AlphaFoldDB" id="A0A9X3ANR6"/>
<keyword evidence="3" id="KW-1266">Target cell cytoplasm</keyword>
<evidence type="ECO:0000256" key="2">
    <source>
        <dbReference type="ARBA" id="ARBA00022656"/>
    </source>
</evidence>
<reference evidence="6" key="1">
    <citation type="submission" date="2022-03" db="EMBL/GenBank/DDBJ databases">
        <title>Proposal of a novel genus Dryocolo and two novel species.</title>
        <authorList>
            <person name="Maddock D.W."/>
            <person name="Brady C.L."/>
            <person name="Denman S."/>
            <person name="Arnold D."/>
        </authorList>
    </citation>
    <scope>NUCLEOTIDE SEQUENCE</scope>
    <source>
        <strain evidence="6">H6W4</strain>
    </source>
</reference>
<evidence type="ECO:0000259" key="5">
    <source>
        <dbReference type="Pfam" id="PF04829"/>
    </source>
</evidence>
<keyword evidence="7" id="KW-1185">Reference proteome</keyword>
<feature type="non-terminal residue" evidence="6">
    <location>
        <position position="1"/>
    </location>
</feature>
<accession>A0A9X3ANR6</accession>
<evidence type="ECO:0000256" key="1">
    <source>
        <dbReference type="ARBA" id="ARBA00004219"/>
    </source>
</evidence>
<protein>
    <submittedName>
        <fullName evidence="6">VENN motif pre-toxin domain-containing protein</fullName>
    </submittedName>
</protein>
<comment type="caution">
    <text evidence="6">The sequence shown here is derived from an EMBL/GenBank/DDBJ whole genome shotgun (WGS) entry which is preliminary data.</text>
</comment>
<proteinExistence type="predicted"/>
<dbReference type="RefSeq" id="WP_271130464.1">
    <property type="nucleotide sequence ID" value="NZ_JALHAP010000078.1"/>
</dbReference>
<gene>
    <name evidence="6" type="ORF">MUA00_11095</name>
</gene>
<comment type="subcellular location">
    <subcellularLocation>
        <location evidence="1">Target cell</location>
        <location evidence="1">Target cell cytoplasm</location>
    </subcellularLocation>
</comment>
<dbReference type="Proteomes" id="UP001150641">
    <property type="component" value="Unassembled WGS sequence"/>
</dbReference>
<evidence type="ECO:0000313" key="7">
    <source>
        <dbReference type="Proteomes" id="UP001150641"/>
    </source>
</evidence>
<feature type="domain" description="VENN motif-containing" evidence="5">
    <location>
        <begin position="66"/>
        <end position="115"/>
    </location>
</feature>
<dbReference type="CDD" id="cd20692">
    <property type="entry name" value="CdiA-CT_Ec-like"/>
    <property type="match status" value="1"/>
</dbReference>
<dbReference type="EMBL" id="JALHAP010000078">
    <property type="protein sequence ID" value="MCT4702336.1"/>
    <property type="molecule type" value="Genomic_DNA"/>
</dbReference>
<evidence type="ECO:0000313" key="6">
    <source>
        <dbReference type="EMBL" id="MCT4702336.1"/>
    </source>
</evidence>
<name>A0A9X3ANR6_9ENTR</name>
<evidence type="ECO:0000256" key="3">
    <source>
        <dbReference type="ARBA" id="ARBA00022913"/>
    </source>
</evidence>
<keyword evidence="4" id="KW-0843">Virulence</keyword>
<dbReference type="Pfam" id="PF04829">
    <property type="entry name" value="PT-VENN"/>
    <property type="match status" value="1"/>
</dbReference>
<keyword evidence="2" id="KW-0800">Toxin</keyword>
<dbReference type="GO" id="GO:0090729">
    <property type="term" value="F:toxin activity"/>
    <property type="evidence" value="ECO:0007669"/>
    <property type="project" value="UniProtKB-KW"/>
</dbReference>
<sequence>LNPAVAQLIKQTTGDDDKANLMAHAVWGALAAQLGGNSAAAGAAGAFSGEAAAQYIINNYYGGKTDNLSEQERRQISTLATIAAGIAGGLAGNSAEAAGAGAVAGKNAVENNSLSGDKARETVKQAAESLKDQVRDKLGNGATSSIANAIINGLADTGDAALGSADYVADAAMAVASCVAGDSYCTKALSDLASKNQAVADSVTALMSSDTWSTVKDTVIQASEGNQLALEATGGMLAGIILPGKKVPGVGNRIETVLKAEKNWETARNKAINMVGDLGADSKPVIGRLEVSAGNGKVIGRQSSDGKVGWRVDYDPEKGTHINMWDYSKGKGPGKAVKTVIPFEGNEKAFETILKQLNR</sequence>
<organism evidence="6 7">
    <name type="scientific">Dryocola boscaweniae</name>
    <dbReference type="NCBI Taxonomy" id="2925397"/>
    <lineage>
        <taxon>Bacteria</taxon>
        <taxon>Pseudomonadati</taxon>
        <taxon>Pseudomonadota</taxon>
        <taxon>Gammaproteobacteria</taxon>
        <taxon>Enterobacterales</taxon>
        <taxon>Enterobacteriaceae</taxon>
        <taxon>Dryocola</taxon>
    </lineage>
</organism>